<evidence type="ECO:0000313" key="3">
    <source>
        <dbReference type="Proteomes" id="UP000554235"/>
    </source>
</evidence>
<keyword evidence="1" id="KW-0732">Signal</keyword>
<dbReference type="OrthoDB" id="5031571at2759"/>
<protein>
    <recommendedName>
        <fullName evidence="4">Hydrophobin</fullName>
    </recommendedName>
</protein>
<feature type="signal peptide" evidence="1">
    <location>
        <begin position="1"/>
        <end position="18"/>
    </location>
</feature>
<gene>
    <name evidence="2" type="ORF">FALBO_14085</name>
</gene>
<keyword evidence="3" id="KW-1185">Reference proteome</keyword>
<feature type="chain" id="PRO_5034046738" description="Hydrophobin" evidence="1">
    <location>
        <begin position="19"/>
        <end position="106"/>
    </location>
</feature>
<evidence type="ECO:0000313" key="2">
    <source>
        <dbReference type="EMBL" id="KAF4459165.1"/>
    </source>
</evidence>
<sequence length="106" mass="10800">MHFSSIVGLLISAVGALAAPGGAGHPQHPPPSVGPVNQIQSVSCSSGAAYCCTPETDKWGSNYFQCSNYLNSCNSIVVCCNNQANEGSAAAQTCSAFGATKVIYVN</sequence>
<evidence type="ECO:0008006" key="4">
    <source>
        <dbReference type="Google" id="ProtNLM"/>
    </source>
</evidence>
<dbReference type="EMBL" id="JAADYS010002235">
    <property type="protein sequence ID" value="KAF4459165.1"/>
    <property type="molecule type" value="Genomic_DNA"/>
</dbReference>
<dbReference type="Proteomes" id="UP000554235">
    <property type="component" value="Unassembled WGS sequence"/>
</dbReference>
<reference evidence="2 3" key="1">
    <citation type="submission" date="2020-01" db="EMBL/GenBank/DDBJ databases">
        <title>Identification and distribution of gene clusters putatively required for synthesis of sphingolipid metabolism inhibitors in phylogenetically diverse species of the filamentous fungus Fusarium.</title>
        <authorList>
            <person name="Kim H.-S."/>
            <person name="Busman M."/>
            <person name="Brown D.W."/>
            <person name="Divon H."/>
            <person name="Uhlig S."/>
            <person name="Proctor R.H."/>
        </authorList>
    </citation>
    <scope>NUCLEOTIDE SEQUENCE [LARGE SCALE GENOMIC DNA]</scope>
    <source>
        <strain evidence="2 3">NRRL 20459</strain>
    </source>
</reference>
<dbReference type="AlphaFoldDB" id="A0A8H4P4S5"/>
<comment type="caution">
    <text evidence="2">The sequence shown here is derived from an EMBL/GenBank/DDBJ whole genome shotgun (WGS) entry which is preliminary data.</text>
</comment>
<evidence type="ECO:0000256" key="1">
    <source>
        <dbReference type="SAM" id="SignalP"/>
    </source>
</evidence>
<organism evidence="2 3">
    <name type="scientific">Fusarium albosuccineum</name>
    <dbReference type="NCBI Taxonomy" id="1237068"/>
    <lineage>
        <taxon>Eukaryota</taxon>
        <taxon>Fungi</taxon>
        <taxon>Dikarya</taxon>
        <taxon>Ascomycota</taxon>
        <taxon>Pezizomycotina</taxon>
        <taxon>Sordariomycetes</taxon>
        <taxon>Hypocreomycetidae</taxon>
        <taxon>Hypocreales</taxon>
        <taxon>Nectriaceae</taxon>
        <taxon>Fusarium</taxon>
        <taxon>Fusarium decemcellulare species complex</taxon>
    </lineage>
</organism>
<accession>A0A8H4P4S5</accession>
<proteinExistence type="predicted"/>
<name>A0A8H4P4S5_9HYPO</name>